<reference evidence="4" key="1">
    <citation type="submission" date="2016-11" db="EMBL/GenBank/DDBJ databases">
        <authorList>
            <person name="Varghese N."/>
            <person name="Submissions S."/>
        </authorList>
    </citation>
    <scope>NUCLEOTIDE SEQUENCE [LARGE SCALE GENOMIC DNA]</scope>
    <source>
        <strain evidence="4">DSM 45627</strain>
    </source>
</reference>
<dbReference type="STRING" id="1206085.SAMN05443575_0211"/>
<dbReference type="PANTHER" id="PTHR32097">
    <property type="entry name" value="CAMP-BINDING PROTEIN 1-RELATED"/>
    <property type="match status" value="1"/>
</dbReference>
<evidence type="ECO:0000313" key="4">
    <source>
        <dbReference type="Proteomes" id="UP000186132"/>
    </source>
</evidence>
<evidence type="ECO:0000256" key="1">
    <source>
        <dbReference type="SAM" id="MobiDB-lite"/>
    </source>
</evidence>
<dbReference type="RefSeq" id="WP_073384886.1">
    <property type="nucleotide sequence ID" value="NZ_FQVU01000001.1"/>
</dbReference>
<feature type="domain" description="TerD" evidence="2">
    <location>
        <begin position="232"/>
        <end position="398"/>
    </location>
</feature>
<dbReference type="Pfam" id="PF02342">
    <property type="entry name" value="TerD"/>
    <property type="match status" value="2"/>
</dbReference>
<dbReference type="Proteomes" id="UP000186132">
    <property type="component" value="Unassembled WGS sequence"/>
</dbReference>
<dbReference type="EMBL" id="FQVU01000001">
    <property type="protein sequence ID" value="SHF52988.1"/>
    <property type="molecule type" value="Genomic_DNA"/>
</dbReference>
<feature type="region of interest" description="Disordered" evidence="1">
    <location>
        <begin position="166"/>
        <end position="227"/>
    </location>
</feature>
<accession>A0A1M5CE20</accession>
<evidence type="ECO:0000259" key="2">
    <source>
        <dbReference type="Pfam" id="PF02342"/>
    </source>
</evidence>
<proteinExistence type="predicted"/>
<dbReference type="InterPro" id="IPR003325">
    <property type="entry name" value="TerD"/>
</dbReference>
<dbReference type="Gene3D" id="2.60.60.30">
    <property type="entry name" value="sav2460 like domains"/>
    <property type="match status" value="2"/>
</dbReference>
<dbReference type="PANTHER" id="PTHR32097:SF17">
    <property type="entry name" value="CAMP-BINDING PROTEIN 1-RELATED"/>
    <property type="match status" value="1"/>
</dbReference>
<gene>
    <name evidence="3" type="ORF">SAMN05443575_0211</name>
</gene>
<dbReference type="InterPro" id="IPR051324">
    <property type="entry name" value="Stress/Tellurium_Resist"/>
</dbReference>
<feature type="compositionally biased region" description="Pro residues" evidence="1">
    <location>
        <begin position="173"/>
        <end position="221"/>
    </location>
</feature>
<organism evidence="3 4">
    <name type="scientific">Jatrophihabitans endophyticus</name>
    <dbReference type="NCBI Taxonomy" id="1206085"/>
    <lineage>
        <taxon>Bacteria</taxon>
        <taxon>Bacillati</taxon>
        <taxon>Actinomycetota</taxon>
        <taxon>Actinomycetes</taxon>
        <taxon>Jatrophihabitantales</taxon>
        <taxon>Jatrophihabitantaceae</taxon>
        <taxon>Jatrophihabitans</taxon>
    </lineage>
</organism>
<feature type="domain" description="TerD" evidence="2">
    <location>
        <begin position="3"/>
        <end position="165"/>
    </location>
</feature>
<protein>
    <submittedName>
        <fullName evidence="3">Stress response protein SCP2</fullName>
    </submittedName>
</protein>
<dbReference type="AlphaFoldDB" id="A0A1M5CE20"/>
<dbReference type="CDD" id="cd06974">
    <property type="entry name" value="TerD_like"/>
    <property type="match status" value="2"/>
</dbReference>
<dbReference type="OrthoDB" id="56224at2"/>
<evidence type="ECO:0000313" key="3">
    <source>
        <dbReference type="EMBL" id="SHF52988.1"/>
    </source>
</evidence>
<name>A0A1M5CE20_9ACTN</name>
<keyword evidence="4" id="KW-1185">Reference proteome</keyword>
<sequence>MTTIAKGGNLPIDAPAVRAVLSWRGGAGVPDVDASALLLEASGVVSADHDFVFFNQPQHPSGAVRHLGKNGTADALDVDLAALPGTVERVVLAASADGGTFGQVPDLRLVVTDLASGAPLAEFALDAGSETAIVSGELYRRNGQWKFRAVGQGYDSGLAGIATDFGISVDDSPAPPPAAQYPPPPPPPAAQYPPPPPAAQYPPPPPDAAQYPPPPPPPGAPSPAVNLDKGRVSLVKGQRVSLVKTGAPPLRRVTMGLGWDPAARGKKIDLDASVVAYDQAGKKLEIVWFMHLKEFGGAIRHTGDNLTGKGEGDDERIDIDLSALPPQVASLVFTITSFGGQKFTEVANAFCRLVDAETRTELVRFDLTDSEPASAVLMAMLRRQPDGSWEMRAIGEFHKARTVKKLVDPGARHATAP</sequence>